<keyword evidence="2" id="KW-0479">Metal-binding</keyword>
<dbReference type="Gene3D" id="3.20.20.60">
    <property type="entry name" value="Phosphoenolpyruvate-binding domains"/>
    <property type="match status" value="1"/>
</dbReference>
<keyword evidence="3 5" id="KW-0456">Lyase</keyword>
<evidence type="ECO:0000256" key="2">
    <source>
        <dbReference type="ARBA" id="ARBA00022723"/>
    </source>
</evidence>
<dbReference type="GO" id="GO:0016829">
    <property type="term" value="F:lyase activity"/>
    <property type="evidence" value="ECO:0007669"/>
    <property type="project" value="UniProtKB-KW"/>
</dbReference>
<dbReference type="InterPro" id="IPR015813">
    <property type="entry name" value="Pyrv/PenolPyrv_kinase-like_dom"/>
</dbReference>
<evidence type="ECO:0000259" key="4">
    <source>
        <dbReference type="Pfam" id="PF03328"/>
    </source>
</evidence>
<gene>
    <name evidence="5" type="ORF">PY649_08455</name>
</gene>
<keyword evidence="6" id="KW-1185">Reference proteome</keyword>
<dbReference type="PANTHER" id="PTHR30502:SF0">
    <property type="entry name" value="PHOSPHOENOLPYRUVATE CARBOXYLASE FAMILY PROTEIN"/>
    <property type="match status" value="1"/>
</dbReference>
<name>A0ABT7JRE9_9HYPH</name>
<protein>
    <submittedName>
        <fullName evidence="5">Aldolase/citrate lyase family protein</fullName>
    </submittedName>
</protein>
<dbReference type="InterPro" id="IPR050251">
    <property type="entry name" value="HpcH-HpaI_aldolase"/>
</dbReference>
<dbReference type="PANTHER" id="PTHR30502">
    <property type="entry name" value="2-KETO-3-DEOXY-L-RHAMNONATE ALDOLASE"/>
    <property type="match status" value="1"/>
</dbReference>
<sequence length="257" mass="27179">MTRVQQKKQSFIGEMRAGRQQIGLRSQLCSPIAAEALGLSGCDYVYIDMEHSPNDLMSVLQQAQAIAGTPAHVLVRLPRLDSLLIQQLLDLGIENIVVPMVETVEEAQTAVAATRYPPDGVRSVAKVHRGNGYAAGNDYFDEIDGRVCLIVMIETKAALSRIEEIAAVDGVHGVLIGPADLAADLGYARASNHADVTNAIADAIPKIRAAGAFAGMSAGDGTAGRKWLDMGCQFVSVAGDIQMLAAHARAMVKEASA</sequence>
<dbReference type="Pfam" id="PF03328">
    <property type="entry name" value="HpcH_HpaI"/>
    <property type="match status" value="1"/>
</dbReference>
<proteinExistence type="inferred from homology"/>
<dbReference type="EMBL" id="JARFYM010000004">
    <property type="protein sequence ID" value="MDL2398920.1"/>
    <property type="molecule type" value="Genomic_DNA"/>
</dbReference>
<accession>A0ABT7JRE9</accession>
<comment type="caution">
    <text evidence="5">The sequence shown here is derived from an EMBL/GenBank/DDBJ whole genome shotgun (WGS) entry which is preliminary data.</text>
</comment>
<comment type="similarity">
    <text evidence="1">Belongs to the HpcH/HpaI aldolase family.</text>
</comment>
<dbReference type="SUPFAM" id="SSF51621">
    <property type="entry name" value="Phosphoenolpyruvate/pyruvate domain"/>
    <property type="match status" value="1"/>
</dbReference>
<evidence type="ECO:0000256" key="3">
    <source>
        <dbReference type="ARBA" id="ARBA00023239"/>
    </source>
</evidence>
<dbReference type="InterPro" id="IPR040442">
    <property type="entry name" value="Pyrv_kinase-like_dom_sf"/>
</dbReference>
<evidence type="ECO:0000313" key="6">
    <source>
        <dbReference type="Proteomes" id="UP001172645"/>
    </source>
</evidence>
<feature type="domain" description="HpcH/HpaI aldolase/citrate lyase" evidence="4">
    <location>
        <begin position="22"/>
        <end position="240"/>
    </location>
</feature>
<dbReference type="RefSeq" id="WP_285867813.1">
    <property type="nucleotide sequence ID" value="NZ_JARFYM010000004.1"/>
</dbReference>
<dbReference type="Proteomes" id="UP001172645">
    <property type="component" value="Unassembled WGS sequence"/>
</dbReference>
<dbReference type="InterPro" id="IPR005000">
    <property type="entry name" value="Aldolase/citrate-lyase_domain"/>
</dbReference>
<evidence type="ECO:0000313" key="5">
    <source>
        <dbReference type="EMBL" id="MDL2398920.1"/>
    </source>
</evidence>
<organism evidence="5 6">
    <name type="scientific">Rhizobium mayense</name>
    <dbReference type="NCBI Taxonomy" id="1312184"/>
    <lineage>
        <taxon>Bacteria</taxon>
        <taxon>Pseudomonadati</taxon>
        <taxon>Pseudomonadota</taxon>
        <taxon>Alphaproteobacteria</taxon>
        <taxon>Hyphomicrobiales</taxon>
        <taxon>Rhizobiaceae</taxon>
        <taxon>Rhizobium/Agrobacterium group</taxon>
        <taxon>Rhizobium</taxon>
    </lineage>
</organism>
<evidence type="ECO:0000256" key="1">
    <source>
        <dbReference type="ARBA" id="ARBA00005568"/>
    </source>
</evidence>
<reference evidence="5" key="1">
    <citation type="submission" date="2023-06" db="EMBL/GenBank/DDBJ databases">
        <title>Phylogenetic Diversity of Rhizobium strains.</title>
        <authorList>
            <person name="Moura F.T."/>
            <person name="Helene L.C.F."/>
            <person name="Hungria M."/>
        </authorList>
    </citation>
    <scope>NUCLEOTIDE SEQUENCE</scope>
    <source>
        <strain evidence="5">CCGE526</strain>
    </source>
</reference>